<dbReference type="InterPro" id="IPR001245">
    <property type="entry name" value="Ser-Thr/Tyr_kinase_cat_dom"/>
</dbReference>
<dbReference type="GO" id="GO:0004672">
    <property type="term" value="F:protein kinase activity"/>
    <property type="evidence" value="ECO:0007669"/>
    <property type="project" value="InterPro"/>
</dbReference>
<gene>
    <name evidence="4" type="ORF">OLC1_LOCUS17392</name>
</gene>
<dbReference type="InterPro" id="IPR000719">
    <property type="entry name" value="Prot_kinase_dom"/>
</dbReference>
<keyword evidence="1" id="KW-0547">Nucleotide-binding</keyword>
<dbReference type="SUPFAM" id="SSF56112">
    <property type="entry name" value="Protein kinase-like (PK-like)"/>
    <property type="match status" value="2"/>
</dbReference>
<dbReference type="PROSITE" id="PS50011">
    <property type="entry name" value="PROTEIN_KINASE_DOM"/>
    <property type="match status" value="2"/>
</dbReference>
<dbReference type="Proteomes" id="UP001161247">
    <property type="component" value="Chromosome 6"/>
</dbReference>
<dbReference type="AlphaFoldDB" id="A0AAV1DR61"/>
<dbReference type="InterPro" id="IPR011009">
    <property type="entry name" value="Kinase-like_dom_sf"/>
</dbReference>
<feature type="domain" description="Protein kinase" evidence="3">
    <location>
        <begin position="398"/>
        <end position="687"/>
    </location>
</feature>
<dbReference type="FunFam" id="1.10.510.10:FF:000448">
    <property type="entry name" value="Putative LRR receptor-like serine/threonine-protein kinase"/>
    <property type="match status" value="1"/>
</dbReference>
<name>A0AAV1DR61_OLDCO</name>
<accession>A0AAV1DR61</accession>
<dbReference type="PANTHER" id="PTHR27001:SF237">
    <property type="entry name" value="OS03G0773300 PROTEIN"/>
    <property type="match status" value="1"/>
</dbReference>
<dbReference type="Gene3D" id="1.10.510.10">
    <property type="entry name" value="Transferase(Phosphotransferase) domain 1"/>
    <property type="match status" value="2"/>
</dbReference>
<evidence type="ECO:0000256" key="2">
    <source>
        <dbReference type="ARBA" id="ARBA00022840"/>
    </source>
</evidence>
<evidence type="ECO:0000313" key="5">
    <source>
        <dbReference type="Proteomes" id="UP001161247"/>
    </source>
</evidence>
<dbReference type="GO" id="GO:0005524">
    <property type="term" value="F:ATP binding"/>
    <property type="evidence" value="ECO:0007669"/>
    <property type="project" value="UniProtKB-KW"/>
</dbReference>
<dbReference type="PANTHER" id="PTHR27001">
    <property type="entry name" value="OS01G0253100 PROTEIN"/>
    <property type="match status" value="1"/>
</dbReference>
<feature type="domain" description="Protein kinase" evidence="3">
    <location>
        <begin position="82"/>
        <end position="362"/>
    </location>
</feature>
<dbReference type="GO" id="GO:0005886">
    <property type="term" value="C:plasma membrane"/>
    <property type="evidence" value="ECO:0007669"/>
    <property type="project" value="TreeGrafter"/>
</dbReference>
<dbReference type="Pfam" id="PF07714">
    <property type="entry name" value="PK_Tyr_Ser-Thr"/>
    <property type="match status" value="2"/>
</dbReference>
<sequence length="724" mass="81730">MSAVYENWDRLIAAVLRREENREIALRSFSDLSSLSSSSSSSSFDLGSRRHGRISVSSLSSSSLLVGESFPCHLILQATDCFSDSKLMKKGHSGDLYFGVLQTGIRVVVKRVKFSSSEKELCLVSEMGIFRMVDHSRMLPLLGLCLENADEKFLVYKFMHNKDLSKFLSGEIDDEGRSTPCLDWTTRLKIATQVAEGLYHLHHECFPPLVHRDIQASSILLDDNFEVRLGSLSRACIEDTNSNPNGIARFLGFEQKNSGTYTAKCAYDVYCFGKVLLELVTGKLGISAADDTTIEDWMLNMPQSIVSADKKLFANIVDPSLVMDDHMLEEVRAVAFIAKASLSPKPSQRPKMTEILKALEELSAVKRSIKVSPIGEIYLHANSKIFTLGELRDATRNFGGENFLGQDEFGKLYRGMFLEKSKSHSNSESPIVIKRMHRRRMKGFPQWQAEVELLGRLSHPNILELLGYCLEDNQLLLVYNFMLERNLNEYFSGGDVLMSQEGSATRNFTWSRRLKILIGAAKGLAFLHSSQRQGFLQQKREGEGFYGYFSCSKILLDSDCNPKITGFGVAEVDLPDDLFDVGLIRGRYDYVYAAPEYKGLENPHSDSEKADSIRVHCSPLNSYLGSDVYGFGVILVRCIGRNKSQWLKEKVPLEAANKMSLLAESCLQHNHELRPTMEQVVETLEVIEKIRSNENELNVLNLRTRGWKWQTLNRMAKFEQGKKK</sequence>
<dbReference type="FunFam" id="3.30.200.20:FF:000433">
    <property type="entry name" value="Predicted protein"/>
    <property type="match status" value="1"/>
</dbReference>
<organism evidence="4 5">
    <name type="scientific">Oldenlandia corymbosa var. corymbosa</name>
    <dbReference type="NCBI Taxonomy" id="529605"/>
    <lineage>
        <taxon>Eukaryota</taxon>
        <taxon>Viridiplantae</taxon>
        <taxon>Streptophyta</taxon>
        <taxon>Embryophyta</taxon>
        <taxon>Tracheophyta</taxon>
        <taxon>Spermatophyta</taxon>
        <taxon>Magnoliopsida</taxon>
        <taxon>eudicotyledons</taxon>
        <taxon>Gunneridae</taxon>
        <taxon>Pentapetalae</taxon>
        <taxon>asterids</taxon>
        <taxon>lamiids</taxon>
        <taxon>Gentianales</taxon>
        <taxon>Rubiaceae</taxon>
        <taxon>Rubioideae</taxon>
        <taxon>Spermacoceae</taxon>
        <taxon>Hedyotis-Oldenlandia complex</taxon>
        <taxon>Oldenlandia</taxon>
    </lineage>
</organism>
<proteinExistence type="predicted"/>
<evidence type="ECO:0000313" key="4">
    <source>
        <dbReference type="EMBL" id="CAI9109507.1"/>
    </source>
</evidence>
<dbReference type="Gene3D" id="3.30.200.20">
    <property type="entry name" value="Phosphorylase Kinase, domain 1"/>
    <property type="match status" value="2"/>
</dbReference>
<evidence type="ECO:0000256" key="1">
    <source>
        <dbReference type="ARBA" id="ARBA00022741"/>
    </source>
</evidence>
<protein>
    <submittedName>
        <fullName evidence="4">OLC1v1009338C1</fullName>
    </submittedName>
</protein>
<keyword evidence="5" id="KW-1185">Reference proteome</keyword>
<dbReference type="EMBL" id="OX459123">
    <property type="protein sequence ID" value="CAI9109507.1"/>
    <property type="molecule type" value="Genomic_DNA"/>
</dbReference>
<reference evidence="4" key="1">
    <citation type="submission" date="2023-03" db="EMBL/GenBank/DDBJ databases">
        <authorList>
            <person name="Julca I."/>
        </authorList>
    </citation>
    <scope>NUCLEOTIDE SEQUENCE</scope>
</reference>
<keyword evidence="2" id="KW-0067">ATP-binding</keyword>
<evidence type="ECO:0000259" key="3">
    <source>
        <dbReference type="PROSITE" id="PS50011"/>
    </source>
</evidence>